<sequence>MTRRQDSMLVSTLHLNYLVMGSRPRGSLGKLGTIRQVVSWPGCLLSAHGFSSSSKGCHIRESPDLCLFSTPRSISSIAMPFLVSGCLGIHRKPFFV</sequence>
<dbReference type="EMBL" id="KI630592">
    <property type="protein sequence ID" value="EYU35930.1"/>
    <property type="molecule type" value="Genomic_DNA"/>
</dbReference>
<protein>
    <submittedName>
        <fullName evidence="1">Uncharacterized protein</fullName>
    </submittedName>
</protein>
<dbReference type="AlphaFoldDB" id="A0A022RAK5"/>
<evidence type="ECO:0000313" key="1">
    <source>
        <dbReference type="EMBL" id="EYU35930.1"/>
    </source>
</evidence>
<evidence type="ECO:0000313" key="2">
    <source>
        <dbReference type="Proteomes" id="UP000030748"/>
    </source>
</evidence>
<gene>
    <name evidence="1" type="ORF">MIMGU_mgv1a017046mg</name>
</gene>
<proteinExistence type="predicted"/>
<keyword evidence="2" id="KW-1185">Reference proteome</keyword>
<reference evidence="1 2" key="1">
    <citation type="journal article" date="2013" name="Proc. Natl. Acad. Sci. U.S.A.">
        <title>Fine-scale variation in meiotic recombination in Mimulus inferred from population shotgun sequencing.</title>
        <authorList>
            <person name="Hellsten U."/>
            <person name="Wright K.M."/>
            <person name="Jenkins J."/>
            <person name="Shu S."/>
            <person name="Yuan Y."/>
            <person name="Wessler S.R."/>
            <person name="Schmutz J."/>
            <person name="Willis J.H."/>
            <person name="Rokhsar D.S."/>
        </authorList>
    </citation>
    <scope>NUCLEOTIDE SEQUENCE [LARGE SCALE GENOMIC DNA]</scope>
    <source>
        <strain evidence="2">cv. DUN x IM62</strain>
    </source>
</reference>
<name>A0A022RAK5_ERYGU</name>
<accession>A0A022RAK5</accession>
<dbReference type="Proteomes" id="UP000030748">
    <property type="component" value="Unassembled WGS sequence"/>
</dbReference>
<organism evidence="1 2">
    <name type="scientific">Erythranthe guttata</name>
    <name type="common">Yellow monkey flower</name>
    <name type="synonym">Mimulus guttatus</name>
    <dbReference type="NCBI Taxonomy" id="4155"/>
    <lineage>
        <taxon>Eukaryota</taxon>
        <taxon>Viridiplantae</taxon>
        <taxon>Streptophyta</taxon>
        <taxon>Embryophyta</taxon>
        <taxon>Tracheophyta</taxon>
        <taxon>Spermatophyta</taxon>
        <taxon>Magnoliopsida</taxon>
        <taxon>eudicotyledons</taxon>
        <taxon>Gunneridae</taxon>
        <taxon>Pentapetalae</taxon>
        <taxon>asterids</taxon>
        <taxon>lamiids</taxon>
        <taxon>Lamiales</taxon>
        <taxon>Phrymaceae</taxon>
        <taxon>Erythranthe</taxon>
    </lineage>
</organism>